<keyword evidence="1" id="KW-0732">Signal</keyword>
<evidence type="ECO:0000256" key="1">
    <source>
        <dbReference type="SAM" id="SignalP"/>
    </source>
</evidence>
<comment type="caution">
    <text evidence="3">The sequence shown here is derived from an EMBL/GenBank/DDBJ whole genome shotgun (WGS) entry which is preliminary data.</text>
</comment>
<proteinExistence type="predicted"/>
<evidence type="ECO:0000259" key="2">
    <source>
        <dbReference type="Pfam" id="PF00149"/>
    </source>
</evidence>
<dbReference type="Gene3D" id="3.60.21.10">
    <property type="match status" value="1"/>
</dbReference>
<dbReference type="Pfam" id="PF00149">
    <property type="entry name" value="Metallophos"/>
    <property type="match status" value="1"/>
</dbReference>
<feature type="signal peptide" evidence="1">
    <location>
        <begin position="1"/>
        <end position="26"/>
    </location>
</feature>
<dbReference type="InterPro" id="IPR004843">
    <property type="entry name" value="Calcineurin-like_PHP"/>
</dbReference>
<feature type="domain" description="Calcineurin-like phosphoesterase" evidence="2">
    <location>
        <begin position="47"/>
        <end position="275"/>
    </location>
</feature>
<feature type="chain" id="PRO_5037972592" evidence="1">
    <location>
        <begin position="27"/>
        <end position="318"/>
    </location>
</feature>
<organism evidence="3 4">
    <name type="scientific">Eiseniibacteriota bacterium</name>
    <dbReference type="NCBI Taxonomy" id="2212470"/>
    <lineage>
        <taxon>Bacteria</taxon>
        <taxon>Candidatus Eiseniibacteriota</taxon>
    </lineage>
</organism>
<dbReference type="AlphaFoldDB" id="A0A956ND30"/>
<dbReference type="InterPro" id="IPR029052">
    <property type="entry name" value="Metallo-depent_PP-like"/>
</dbReference>
<dbReference type="Proteomes" id="UP000739538">
    <property type="component" value="Unassembled WGS sequence"/>
</dbReference>
<name>A0A956ND30_UNCEI</name>
<protein>
    <submittedName>
        <fullName evidence="3">Metallophosphoesterase</fullName>
    </submittedName>
</protein>
<reference evidence="3" key="1">
    <citation type="submission" date="2020-04" db="EMBL/GenBank/DDBJ databases">
        <authorList>
            <person name="Zhang T."/>
        </authorList>
    </citation>
    <scope>NUCLEOTIDE SEQUENCE</scope>
    <source>
        <strain evidence="3">HKST-UBA02</strain>
    </source>
</reference>
<dbReference type="GO" id="GO:0016787">
    <property type="term" value="F:hydrolase activity"/>
    <property type="evidence" value="ECO:0007669"/>
    <property type="project" value="InterPro"/>
</dbReference>
<evidence type="ECO:0000313" key="4">
    <source>
        <dbReference type="Proteomes" id="UP000739538"/>
    </source>
</evidence>
<evidence type="ECO:0000313" key="3">
    <source>
        <dbReference type="EMBL" id="MCA9756984.1"/>
    </source>
</evidence>
<dbReference type="EMBL" id="JAGQHS010000075">
    <property type="protein sequence ID" value="MCA9756984.1"/>
    <property type="molecule type" value="Genomic_DNA"/>
</dbReference>
<gene>
    <name evidence="3" type="ORF">KDA27_14360</name>
</gene>
<dbReference type="PANTHER" id="PTHR46546">
    <property type="entry name" value="SHEWANELLA-LIKE PROTEIN PHOSPHATASE 1"/>
    <property type="match status" value="1"/>
</dbReference>
<accession>A0A956ND30</accession>
<sequence length="318" mass="34261">MSIRRVSVMALLAMAFISTGRGTGLAAPDSGDLSSSDPPTRFPATGRIVAFGDWHGDLDAARTALRLAGAIDEHDHWIGGDLTVVQTGDQIDRGDEEQAILDLLDRLQDEARAAGGALHALLGNHEIMNVEGDFRYVTDGGWADFADAGIVIDDTDSLVVSLPDEQRPRATAFRPGGRYARMLAKRNVAVIIGRTLFVHGGILPDHVAYGLERLNAETRAWLRGTGPMPTVYETKDDPVWARQYSDDPDAADCALLSDVLATLDCDRMVVGHTVQEQGITEQCDDRVWCIDTGAAEYYGGTIQGLEITASGIRVLSAD</sequence>
<reference evidence="3" key="2">
    <citation type="journal article" date="2021" name="Microbiome">
        <title>Successional dynamics and alternative stable states in a saline activated sludge microbial community over 9 years.</title>
        <authorList>
            <person name="Wang Y."/>
            <person name="Ye J."/>
            <person name="Ju F."/>
            <person name="Liu L."/>
            <person name="Boyd J.A."/>
            <person name="Deng Y."/>
            <person name="Parks D.H."/>
            <person name="Jiang X."/>
            <person name="Yin X."/>
            <person name="Woodcroft B.J."/>
            <person name="Tyson G.W."/>
            <person name="Hugenholtz P."/>
            <person name="Polz M.F."/>
            <person name="Zhang T."/>
        </authorList>
    </citation>
    <scope>NUCLEOTIDE SEQUENCE</scope>
    <source>
        <strain evidence="3">HKST-UBA02</strain>
    </source>
</reference>
<dbReference type="PANTHER" id="PTHR46546:SF4">
    <property type="entry name" value="SHEWANELLA-LIKE PROTEIN PHOSPHATASE 1"/>
    <property type="match status" value="1"/>
</dbReference>
<dbReference type="SUPFAM" id="SSF56300">
    <property type="entry name" value="Metallo-dependent phosphatases"/>
    <property type="match status" value="1"/>
</dbReference>